<dbReference type="Proteomes" id="UP001283341">
    <property type="component" value="Unassembled WGS sequence"/>
</dbReference>
<evidence type="ECO:0000313" key="2">
    <source>
        <dbReference type="Proteomes" id="UP001283341"/>
    </source>
</evidence>
<reference evidence="1" key="2">
    <citation type="submission" date="2023-06" db="EMBL/GenBank/DDBJ databases">
        <authorList>
            <consortium name="Lawrence Berkeley National Laboratory"/>
            <person name="Haridas S."/>
            <person name="Hensen N."/>
            <person name="Bonometti L."/>
            <person name="Westerberg I."/>
            <person name="Brannstrom I.O."/>
            <person name="Guillou S."/>
            <person name="Cros-Aarteil S."/>
            <person name="Calhoun S."/>
            <person name="Kuo A."/>
            <person name="Mondo S."/>
            <person name="Pangilinan J."/>
            <person name="Riley R."/>
            <person name="Labutti K."/>
            <person name="Andreopoulos B."/>
            <person name="Lipzen A."/>
            <person name="Chen C."/>
            <person name="Yanf M."/>
            <person name="Daum C."/>
            <person name="Ng V."/>
            <person name="Clum A."/>
            <person name="Steindorff A."/>
            <person name="Ohm R."/>
            <person name="Martin F."/>
            <person name="Silar P."/>
            <person name="Natvig D."/>
            <person name="Lalanne C."/>
            <person name="Gautier V."/>
            <person name="Ament-Velasquez S.L."/>
            <person name="Kruys A."/>
            <person name="Hutchinson M.I."/>
            <person name="Powell A.J."/>
            <person name="Barry K."/>
            <person name="Miller A.N."/>
            <person name="Grigoriev I.V."/>
            <person name="Debuchy R."/>
            <person name="Gladieux P."/>
            <person name="Thoren M.H."/>
            <person name="Johannesson H."/>
        </authorList>
    </citation>
    <scope>NUCLEOTIDE SEQUENCE</scope>
    <source>
        <strain evidence="1">CBS 118394</strain>
    </source>
</reference>
<accession>A0AAE0LYB3</accession>
<keyword evidence="2" id="KW-1185">Reference proteome</keyword>
<gene>
    <name evidence="1" type="ORF">B0H66DRAFT_538400</name>
</gene>
<dbReference type="EMBL" id="JAUEDM010000009">
    <property type="protein sequence ID" value="KAK3312110.1"/>
    <property type="molecule type" value="Genomic_DNA"/>
</dbReference>
<reference evidence="1" key="1">
    <citation type="journal article" date="2023" name="Mol. Phylogenet. Evol.">
        <title>Genome-scale phylogeny and comparative genomics of the fungal order Sordariales.</title>
        <authorList>
            <person name="Hensen N."/>
            <person name="Bonometti L."/>
            <person name="Westerberg I."/>
            <person name="Brannstrom I.O."/>
            <person name="Guillou S."/>
            <person name="Cros-Aarteil S."/>
            <person name="Calhoun S."/>
            <person name="Haridas S."/>
            <person name="Kuo A."/>
            <person name="Mondo S."/>
            <person name="Pangilinan J."/>
            <person name="Riley R."/>
            <person name="LaButti K."/>
            <person name="Andreopoulos B."/>
            <person name="Lipzen A."/>
            <person name="Chen C."/>
            <person name="Yan M."/>
            <person name="Daum C."/>
            <person name="Ng V."/>
            <person name="Clum A."/>
            <person name="Steindorff A."/>
            <person name="Ohm R.A."/>
            <person name="Martin F."/>
            <person name="Silar P."/>
            <person name="Natvig D.O."/>
            <person name="Lalanne C."/>
            <person name="Gautier V."/>
            <person name="Ament-Velasquez S.L."/>
            <person name="Kruys A."/>
            <person name="Hutchinson M.I."/>
            <person name="Powell A.J."/>
            <person name="Barry K."/>
            <person name="Miller A.N."/>
            <person name="Grigoriev I.V."/>
            <person name="Debuchy R."/>
            <person name="Gladieux P."/>
            <person name="Hiltunen Thoren M."/>
            <person name="Johannesson H."/>
        </authorList>
    </citation>
    <scope>NUCLEOTIDE SEQUENCE</scope>
    <source>
        <strain evidence="1">CBS 118394</strain>
    </source>
</reference>
<name>A0AAE0LYB3_9PEZI</name>
<dbReference type="AlphaFoldDB" id="A0AAE0LYB3"/>
<evidence type="ECO:0000313" key="1">
    <source>
        <dbReference type="EMBL" id="KAK3312110.1"/>
    </source>
</evidence>
<sequence length="240" mass="27155">MTLSRLVRLAAIDWGNSYIRHWPFIAATIRVNEQLGYAFKVRSCYDVVLIVRSLSRVPRIIIDSPDFVTSVKIHGMKRSDILATGGPKNSENPTISPPTYLAIHESFPEQADLKQTKASNSSVCITLTYHGQPSPAVREKRVERSLTRLTELRTPIIKRNKHNKKDKSSPPSDALANCATEDLFYVMEFPVDMTSFVSSPHSTALILVRSTPPTRFNYVLEPHPPYSHHEKELTDYQLPL</sequence>
<protein>
    <submittedName>
        <fullName evidence="1">Uncharacterized protein</fullName>
    </submittedName>
</protein>
<organism evidence="1 2">
    <name type="scientific">Apodospora peruviana</name>
    <dbReference type="NCBI Taxonomy" id="516989"/>
    <lineage>
        <taxon>Eukaryota</taxon>
        <taxon>Fungi</taxon>
        <taxon>Dikarya</taxon>
        <taxon>Ascomycota</taxon>
        <taxon>Pezizomycotina</taxon>
        <taxon>Sordariomycetes</taxon>
        <taxon>Sordariomycetidae</taxon>
        <taxon>Sordariales</taxon>
        <taxon>Lasiosphaeriaceae</taxon>
        <taxon>Apodospora</taxon>
    </lineage>
</organism>
<proteinExistence type="predicted"/>
<comment type="caution">
    <text evidence="1">The sequence shown here is derived from an EMBL/GenBank/DDBJ whole genome shotgun (WGS) entry which is preliminary data.</text>
</comment>